<feature type="compositionally biased region" description="Basic and acidic residues" evidence="1">
    <location>
        <begin position="31"/>
        <end position="40"/>
    </location>
</feature>
<feature type="compositionally biased region" description="Polar residues" evidence="1">
    <location>
        <begin position="41"/>
        <end position="50"/>
    </location>
</feature>
<feature type="compositionally biased region" description="Polar residues" evidence="1">
    <location>
        <begin position="1"/>
        <end position="11"/>
    </location>
</feature>
<dbReference type="Gene3D" id="3.90.1200.10">
    <property type="match status" value="1"/>
</dbReference>
<dbReference type="AlphaFoldDB" id="A0A6A7BGK5"/>
<dbReference type="InterPro" id="IPR051678">
    <property type="entry name" value="AGP_Transferase"/>
</dbReference>
<accession>A0A6A7BGK5</accession>
<dbReference type="Proteomes" id="UP000799423">
    <property type="component" value="Unassembled WGS sequence"/>
</dbReference>
<feature type="domain" description="Aminoglycoside phosphotransferase" evidence="2">
    <location>
        <begin position="343"/>
        <end position="384"/>
    </location>
</feature>
<dbReference type="SUPFAM" id="SSF56112">
    <property type="entry name" value="Protein kinase-like (PK-like)"/>
    <property type="match status" value="1"/>
</dbReference>
<feature type="region of interest" description="Disordered" evidence="1">
    <location>
        <begin position="1"/>
        <end position="56"/>
    </location>
</feature>
<reference evidence="3" key="1">
    <citation type="submission" date="2020-01" db="EMBL/GenBank/DDBJ databases">
        <authorList>
            <consortium name="DOE Joint Genome Institute"/>
            <person name="Haridas S."/>
            <person name="Albert R."/>
            <person name="Binder M."/>
            <person name="Bloem J."/>
            <person name="Labutti K."/>
            <person name="Salamov A."/>
            <person name="Andreopoulos B."/>
            <person name="Baker S.E."/>
            <person name="Barry K."/>
            <person name="Bills G."/>
            <person name="Bluhm B.H."/>
            <person name="Cannon C."/>
            <person name="Castanera R."/>
            <person name="Culley D.E."/>
            <person name="Daum C."/>
            <person name="Ezra D."/>
            <person name="Gonzalez J.B."/>
            <person name="Henrissat B."/>
            <person name="Kuo A."/>
            <person name="Liang C."/>
            <person name="Lipzen A."/>
            <person name="Lutzoni F."/>
            <person name="Magnuson J."/>
            <person name="Mondo S."/>
            <person name="Nolan M."/>
            <person name="Ohm R."/>
            <person name="Pangilinan J."/>
            <person name="Park H.-J."/>
            <person name="Ramirez L."/>
            <person name="Alfaro M."/>
            <person name="Sun H."/>
            <person name="Tritt A."/>
            <person name="Yoshinaga Y."/>
            <person name="Zwiers L.-H."/>
            <person name="Turgeon B.G."/>
            <person name="Goodwin S.B."/>
            <person name="Spatafora J.W."/>
            <person name="Crous P.W."/>
            <person name="Grigoriev I.V."/>
        </authorList>
    </citation>
    <scope>NUCLEOTIDE SEQUENCE</scope>
    <source>
        <strain evidence="3">IPT5</strain>
    </source>
</reference>
<evidence type="ECO:0000313" key="3">
    <source>
        <dbReference type="EMBL" id="KAF2853509.1"/>
    </source>
</evidence>
<gene>
    <name evidence="3" type="ORF">T440DRAFT_547710</name>
</gene>
<protein>
    <recommendedName>
        <fullName evidence="2">Aminoglycoside phosphotransferase domain-containing protein</fullName>
    </recommendedName>
</protein>
<dbReference type="PANTHER" id="PTHR21310:SF51">
    <property type="entry name" value="AMINOGLYCOSIDE PHOSPHOTRANSFERASE DOMAIN-CONTAINING PROTEIN"/>
    <property type="match status" value="1"/>
</dbReference>
<evidence type="ECO:0000259" key="2">
    <source>
        <dbReference type="Pfam" id="PF01636"/>
    </source>
</evidence>
<evidence type="ECO:0000313" key="4">
    <source>
        <dbReference type="Proteomes" id="UP000799423"/>
    </source>
</evidence>
<dbReference type="InterPro" id="IPR002575">
    <property type="entry name" value="Aminoglycoside_PTrfase"/>
</dbReference>
<proteinExistence type="predicted"/>
<dbReference type="Pfam" id="PF01636">
    <property type="entry name" value="APH"/>
    <property type="match status" value="1"/>
</dbReference>
<evidence type="ECO:0000256" key="1">
    <source>
        <dbReference type="SAM" id="MobiDB-lite"/>
    </source>
</evidence>
<dbReference type="OrthoDB" id="10003767at2759"/>
<keyword evidence="4" id="KW-1185">Reference proteome</keyword>
<dbReference type="InterPro" id="IPR011009">
    <property type="entry name" value="Kinase-like_dom_sf"/>
</dbReference>
<dbReference type="EMBL" id="MU006295">
    <property type="protein sequence ID" value="KAF2853509.1"/>
    <property type="molecule type" value="Genomic_DNA"/>
</dbReference>
<name>A0A6A7BGK5_9PLEO</name>
<organism evidence="3 4">
    <name type="scientific">Plenodomus tracheiphilus IPT5</name>
    <dbReference type="NCBI Taxonomy" id="1408161"/>
    <lineage>
        <taxon>Eukaryota</taxon>
        <taxon>Fungi</taxon>
        <taxon>Dikarya</taxon>
        <taxon>Ascomycota</taxon>
        <taxon>Pezizomycotina</taxon>
        <taxon>Dothideomycetes</taxon>
        <taxon>Pleosporomycetidae</taxon>
        <taxon>Pleosporales</taxon>
        <taxon>Pleosporineae</taxon>
        <taxon>Leptosphaeriaceae</taxon>
        <taxon>Plenodomus</taxon>
    </lineage>
</organism>
<sequence length="528" mass="59138">MDSNQDAQAANLQVDPQMLSRKSKSGQSESLDERETDHDTSPNTQGTAANIEQDDQEVNGMLSGAWEDDEYTHPRCDFKALSAISDDQWRETVRLLCHPAIGSEDVYLMGNTNGTFNGVVYVDCILNGTTHSYLVRVPAHGTLAHWTPEDAYMLEREVELIKNIRENTSVPVPEIMGHSTGHNNVLRFPYIVRKKLPGRGAYNIWLEPGYDQSNNTLAYRTADVPSTATEKKRITFLRSLAKHMAQLDQLAFPCIGIPSFSSEGSFKESGPSYHWPTDGSDECATRLSCSSTQEYLSNAHDDKFAITLPLVLNDATYELFGQRAIFRVLSNQTVFNSTDGDTFSIRHNDLDLQNILVDDEGNVTGIIDWDCAISAPRCIRAAAAPTFLRNDWFPYYANDIHAVPHMAWNYEYYRQIYAAAMVEAGNVEGAKYTIKSAMYAAAIAAVTEGGAATDFIDKLLREIPECRRTNARDLTKGLGMGWKRAREMLEPHIAKIFEPTLPSVNLLRDLDAEMTMRSWWTEFDGALE</sequence>
<dbReference type="PANTHER" id="PTHR21310">
    <property type="entry name" value="AMINOGLYCOSIDE PHOSPHOTRANSFERASE-RELATED-RELATED"/>
    <property type="match status" value="1"/>
</dbReference>